<evidence type="ECO:0000313" key="3">
    <source>
        <dbReference type="EMBL" id="KAF2279422.1"/>
    </source>
</evidence>
<organism evidence="3 4">
    <name type="scientific">Westerdykella ornata</name>
    <dbReference type="NCBI Taxonomy" id="318751"/>
    <lineage>
        <taxon>Eukaryota</taxon>
        <taxon>Fungi</taxon>
        <taxon>Dikarya</taxon>
        <taxon>Ascomycota</taxon>
        <taxon>Pezizomycotina</taxon>
        <taxon>Dothideomycetes</taxon>
        <taxon>Pleosporomycetidae</taxon>
        <taxon>Pleosporales</taxon>
        <taxon>Sporormiaceae</taxon>
        <taxon>Westerdykella</taxon>
    </lineage>
</organism>
<feature type="transmembrane region" description="Helical" evidence="2">
    <location>
        <begin position="70"/>
        <end position="94"/>
    </location>
</feature>
<proteinExistence type="predicted"/>
<dbReference type="GeneID" id="54546640"/>
<accession>A0A6A6JS81</accession>
<keyword evidence="2" id="KW-1133">Transmembrane helix</keyword>
<feature type="region of interest" description="Disordered" evidence="1">
    <location>
        <begin position="248"/>
        <end position="286"/>
    </location>
</feature>
<feature type="region of interest" description="Disordered" evidence="1">
    <location>
        <begin position="317"/>
        <end position="378"/>
    </location>
</feature>
<dbReference type="Proteomes" id="UP000800097">
    <property type="component" value="Unassembled WGS sequence"/>
</dbReference>
<dbReference type="EMBL" id="ML986486">
    <property type="protein sequence ID" value="KAF2279422.1"/>
    <property type="molecule type" value="Genomic_DNA"/>
</dbReference>
<evidence type="ECO:0000256" key="2">
    <source>
        <dbReference type="SAM" id="Phobius"/>
    </source>
</evidence>
<reference evidence="3" key="1">
    <citation type="journal article" date="2020" name="Stud. Mycol.">
        <title>101 Dothideomycetes genomes: a test case for predicting lifestyles and emergence of pathogens.</title>
        <authorList>
            <person name="Haridas S."/>
            <person name="Albert R."/>
            <person name="Binder M."/>
            <person name="Bloem J."/>
            <person name="Labutti K."/>
            <person name="Salamov A."/>
            <person name="Andreopoulos B."/>
            <person name="Baker S."/>
            <person name="Barry K."/>
            <person name="Bills G."/>
            <person name="Bluhm B."/>
            <person name="Cannon C."/>
            <person name="Castanera R."/>
            <person name="Culley D."/>
            <person name="Daum C."/>
            <person name="Ezra D."/>
            <person name="Gonzalez J."/>
            <person name="Henrissat B."/>
            <person name="Kuo A."/>
            <person name="Liang C."/>
            <person name="Lipzen A."/>
            <person name="Lutzoni F."/>
            <person name="Magnuson J."/>
            <person name="Mondo S."/>
            <person name="Nolan M."/>
            <person name="Ohm R."/>
            <person name="Pangilinan J."/>
            <person name="Park H.-J."/>
            <person name="Ramirez L."/>
            <person name="Alfaro M."/>
            <person name="Sun H."/>
            <person name="Tritt A."/>
            <person name="Yoshinaga Y."/>
            <person name="Zwiers L.-H."/>
            <person name="Turgeon B."/>
            <person name="Goodwin S."/>
            <person name="Spatafora J."/>
            <person name="Crous P."/>
            <person name="Grigoriev I."/>
        </authorList>
    </citation>
    <scope>NUCLEOTIDE SEQUENCE</scope>
    <source>
        <strain evidence="3">CBS 379.55</strain>
    </source>
</reference>
<feature type="compositionally biased region" description="Low complexity" evidence="1">
    <location>
        <begin position="252"/>
        <end position="265"/>
    </location>
</feature>
<keyword evidence="4" id="KW-1185">Reference proteome</keyword>
<name>A0A6A6JS81_WESOR</name>
<feature type="compositionally biased region" description="Acidic residues" evidence="1">
    <location>
        <begin position="319"/>
        <end position="344"/>
    </location>
</feature>
<sequence length="378" mass="40905">MSYTFAQHARRLSGRAGRKGVLPSPNPSCVPVHGTTWSGQPTLVSTTFDIMTLDRAQAARPQSANGTSTVVVVAASVGGGLVLIAVTIALVVYANKRTRAMAKRRNLLHLPVHVARPHRPERLSAPLGVVQIALPEGLELEQLGRLRGRVRECMTLMNIHTGRYADDGRPLGRPVLWADVANFQPPPFVSVVEHYMRIYLEQQGHVVLPAPSIQAPPTAVTPRTGTPYMHGRIPRAPRAHEVLIAHGDPYARSGSGESTRSTTSTADSESTVRAPAASSTSSSSSLSSLSSFELSRLSLEGIGLRFGGYVPSRRVSLEESAEESDEESEQEFEEEFEEQSDEGSESSAASHNESVSTLPRYSPLPSYKSEDEVDSGWF</sequence>
<dbReference type="RefSeq" id="XP_033656961.1">
    <property type="nucleotide sequence ID" value="XM_033793465.1"/>
</dbReference>
<evidence type="ECO:0000256" key="1">
    <source>
        <dbReference type="SAM" id="MobiDB-lite"/>
    </source>
</evidence>
<keyword evidence="2" id="KW-0812">Transmembrane</keyword>
<gene>
    <name evidence="3" type="ORF">EI97DRAFT_176004</name>
</gene>
<protein>
    <submittedName>
        <fullName evidence="3">Uncharacterized protein</fullName>
    </submittedName>
</protein>
<dbReference type="AlphaFoldDB" id="A0A6A6JS81"/>
<evidence type="ECO:0000313" key="4">
    <source>
        <dbReference type="Proteomes" id="UP000800097"/>
    </source>
</evidence>
<keyword evidence="2" id="KW-0472">Membrane</keyword>